<keyword evidence="9" id="KW-0963">Cytoplasm</keyword>
<keyword evidence="5 9" id="KW-0479">Metal-binding</keyword>
<evidence type="ECO:0000256" key="1">
    <source>
        <dbReference type="ARBA" id="ARBA00006100"/>
    </source>
</evidence>
<name>A0A7M1QSN3_9ACTO</name>
<dbReference type="GO" id="GO:0051539">
    <property type="term" value="F:4 iron, 4 sulfur cluster binding"/>
    <property type="evidence" value="ECO:0007669"/>
    <property type="project" value="UniProtKB-UniRule"/>
</dbReference>
<dbReference type="GO" id="GO:0005737">
    <property type="term" value="C:cytoplasm"/>
    <property type="evidence" value="ECO:0007669"/>
    <property type="project" value="UniProtKB-SubCell"/>
</dbReference>
<comment type="similarity">
    <text evidence="1">Belongs to the anaerobic coproporphyrinogen-III oxidase family. HemW subfamily.</text>
</comment>
<dbReference type="InterPro" id="IPR034505">
    <property type="entry name" value="Coproporphyrinogen-III_oxidase"/>
</dbReference>
<evidence type="ECO:0000256" key="3">
    <source>
        <dbReference type="ARBA" id="ARBA00022617"/>
    </source>
</evidence>
<keyword evidence="4 9" id="KW-0949">S-adenosyl-L-methionine</keyword>
<dbReference type="SFLD" id="SFLDG01065">
    <property type="entry name" value="anaerobic_coproporphyrinogen-I"/>
    <property type="match status" value="1"/>
</dbReference>
<evidence type="ECO:0000256" key="6">
    <source>
        <dbReference type="ARBA" id="ARBA00023004"/>
    </source>
</evidence>
<dbReference type="RefSeq" id="WP_197550639.1">
    <property type="nucleotide sequence ID" value="NZ_CP063213.1"/>
</dbReference>
<feature type="domain" description="Radical SAM core" evidence="10">
    <location>
        <begin position="10"/>
        <end position="251"/>
    </location>
</feature>
<dbReference type="InterPro" id="IPR004559">
    <property type="entry name" value="HemW-like"/>
</dbReference>
<evidence type="ECO:0000256" key="4">
    <source>
        <dbReference type="ARBA" id="ARBA00022691"/>
    </source>
</evidence>
<dbReference type="InterPro" id="IPR013785">
    <property type="entry name" value="Aldolase_TIM"/>
</dbReference>
<proteinExistence type="inferred from homology"/>
<dbReference type="SMART" id="SM00729">
    <property type="entry name" value="Elp3"/>
    <property type="match status" value="1"/>
</dbReference>
<dbReference type="Gene3D" id="3.20.20.70">
    <property type="entry name" value="Aldolase class I"/>
    <property type="match status" value="1"/>
</dbReference>
<dbReference type="NCBIfam" id="TIGR00539">
    <property type="entry name" value="hemN_rel"/>
    <property type="match status" value="1"/>
</dbReference>
<keyword evidence="7 9" id="KW-0411">Iron-sulfur</keyword>
<evidence type="ECO:0000313" key="12">
    <source>
        <dbReference type="Proteomes" id="UP000595053"/>
    </source>
</evidence>
<dbReference type="GO" id="GO:0046872">
    <property type="term" value="F:metal ion binding"/>
    <property type="evidence" value="ECO:0007669"/>
    <property type="project" value="UniProtKB-UniRule"/>
</dbReference>
<keyword evidence="6 9" id="KW-0408">Iron</keyword>
<dbReference type="SFLD" id="SFLDF00562">
    <property type="entry name" value="HemN-like__clustered_with_heat"/>
    <property type="match status" value="1"/>
</dbReference>
<gene>
    <name evidence="11" type="ORF">INS88_05765</name>
</gene>
<dbReference type="Proteomes" id="UP000595053">
    <property type="component" value="Chromosome"/>
</dbReference>
<dbReference type="EMBL" id="CP063213">
    <property type="protein sequence ID" value="QOR44811.1"/>
    <property type="molecule type" value="Genomic_DNA"/>
</dbReference>
<evidence type="ECO:0000256" key="9">
    <source>
        <dbReference type="RuleBase" id="RU364116"/>
    </source>
</evidence>
<evidence type="ECO:0000256" key="8">
    <source>
        <dbReference type="ARBA" id="ARBA00023186"/>
    </source>
</evidence>
<keyword evidence="12" id="KW-1185">Reference proteome</keyword>
<dbReference type="PROSITE" id="PS51918">
    <property type="entry name" value="RADICAL_SAM"/>
    <property type="match status" value="1"/>
</dbReference>
<comment type="subcellular location">
    <subcellularLocation>
        <location evidence="9">Cytoplasm</location>
    </subcellularLocation>
</comment>
<keyword evidence="9" id="KW-0004">4Fe-4S</keyword>
<evidence type="ECO:0000256" key="5">
    <source>
        <dbReference type="ARBA" id="ARBA00022723"/>
    </source>
</evidence>
<evidence type="ECO:0000256" key="2">
    <source>
        <dbReference type="ARBA" id="ARBA00017228"/>
    </source>
</evidence>
<dbReference type="GO" id="GO:0004109">
    <property type="term" value="F:coproporphyrinogen oxidase activity"/>
    <property type="evidence" value="ECO:0007669"/>
    <property type="project" value="InterPro"/>
</dbReference>
<reference evidence="11 12" key="1">
    <citation type="submission" date="2020-10" db="EMBL/GenBank/DDBJ databases">
        <title>Trueperella pecoris sp. nov. isolated from bovine and porcine specimens.</title>
        <authorList>
            <person name="Schoenecker L."/>
            <person name="Schnydrig P."/>
            <person name="Brodard I."/>
            <person name="Thomann A."/>
            <person name="Hemphill A."/>
            <person name="Rodriguez-Campos S."/>
            <person name="Perreten V."/>
            <person name="Jores J."/>
            <person name="Kittl S."/>
        </authorList>
    </citation>
    <scope>NUCLEOTIDE SEQUENCE [LARGE SCALE GENOMIC DNA]</scope>
    <source>
        <strain evidence="11 12">15A0121</strain>
    </source>
</reference>
<sequence length="385" mass="41785">MTDVDLASIAGPVEDFSAYVHVPFCSVRCGYCDFNTYTNLDFGGGASASRFAQTLIREIELARDVVAPSGLRTVFFGGGTPTMLPATDLAAIMSALREAFGTPELEVTTEANPETVTRADLEALAEAGFTRFSFGMQSAVDHVLKVLDRKHTPGQVSAVAAWARELGLEFSLDLIYGAPGESREDWQASLDAAIELEPGHISAYGLTIENGTKMGGQLRRGEIAPPDPDELALKYEMADDTLSAAGYSWYEVSNWAKPGKASEHNRAYWTNANWWGFGPGAHSHINGWRFWNLKHPIAYTGKLDQGIAPIGGGEHLSPEERREEDIMLGIRLREGISSDGVPAHVIASLIADELIDSSATFTGRIRLTRKGRLLADTVIRALWGV</sequence>
<accession>A0A7M1QSN3</accession>
<protein>
    <recommendedName>
        <fullName evidence="2 9">Heme chaperone HemW</fullName>
    </recommendedName>
</protein>
<organism evidence="11 12">
    <name type="scientific">Trueperella pecoris</name>
    <dbReference type="NCBI Taxonomy" id="2733571"/>
    <lineage>
        <taxon>Bacteria</taxon>
        <taxon>Bacillati</taxon>
        <taxon>Actinomycetota</taxon>
        <taxon>Actinomycetes</taxon>
        <taxon>Actinomycetales</taxon>
        <taxon>Actinomycetaceae</taxon>
        <taxon>Trueperella</taxon>
    </lineage>
</organism>
<dbReference type="InterPro" id="IPR058240">
    <property type="entry name" value="rSAM_sf"/>
</dbReference>
<dbReference type="InterPro" id="IPR006638">
    <property type="entry name" value="Elp3/MiaA/NifB-like_rSAM"/>
</dbReference>
<keyword evidence="8 9" id="KW-0143">Chaperone</keyword>
<dbReference type="CDD" id="cd01335">
    <property type="entry name" value="Radical_SAM"/>
    <property type="match status" value="1"/>
</dbReference>
<dbReference type="SFLD" id="SFLDS00029">
    <property type="entry name" value="Radical_SAM"/>
    <property type="match status" value="1"/>
</dbReference>
<dbReference type="GO" id="GO:0006779">
    <property type="term" value="P:porphyrin-containing compound biosynthetic process"/>
    <property type="evidence" value="ECO:0007669"/>
    <property type="project" value="InterPro"/>
</dbReference>
<dbReference type="Pfam" id="PF04055">
    <property type="entry name" value="Radical_SAM"/>
    <property type="match status" value="1"/>
</dbReference>
<evidence type="ECO:0000259" key="10">
    <source>
        <dbReference type="PROSITE" id="PS51918"/>
    </source>
</evidence>
<dbReference type="AlphaFoldDB" id="A0A7M1QSN3"/>
<dbReference type="PANTHER" id="PTHR13932:SF5">
    <property type="entry name" value="RADICAL S-ADENOSYL METHIONINE DOMAIN-CONTAINING PROTEIN 1, MITOCHONDRIAL"/>
    <property type="match status" value="1"/>
</dbReference>
<dbReference type="PANTHER" id="PTHR13932">
    <property type="entry name" value="COPROPORPHYRINIGEN III OXIDASE"/>
    <property type="match status" value="1"/>
</dbReference>
<evidence type="ECO:0000256" key="7">
    <source>
        <dbReference type="ARBA" id="ARBA00023014"/>
    </source>
</evidence>
<comment type="function">
    <text evidence="9">Probably acts as a heme chaperone, transferring heme to an unknown acceptor. Binds one molecule of heme per monomer, possibly covalently. Binds 1 [4Fe-4S] cluster. The cluster is coordinated with 3 cysteines and an exchangeable S-adenosyl-L-methionine.</text>
</comment>
<dbReference type="SFLD" id="SFLDG01082">
    <property type="entry name" value="B12-binding_domain_containing"/>
    <property type="match status" value="1"/>
</dbReference>
<evidence type="ECO:0000313" key="11">
    <source>
        <dbReference type="EMBL" id="QOR44811.1"/>
    </source>
</evidence>
<dbReference type="SUPFAM" id="SSF102114">
    <property type="entry name" value="Radical SAM enzymes"/>
    <property type="match status" value="1"/>
</dbReference>
<dbReference type="InterPro" id="IPR007197">
    <property type="entry name" value="rSAM"/>
</dbReference>
<keyword evidence="3 9" id="KW-0349">Heme</keyword>